<dbReference type="PROSITE" id="PS50893">
    <property type="entry name" value="ABC_TRANSPORTER_2"/>
    <property type="match status" value="1"/>
</dbReference>
<sequence>MIAIKNLSKRYGQAEVVKNFSLNVEPGESVALWGPNGAGKTTVVRCILGLVTYDGTITVGGLDARTHGKSVRSAMGYVPQELSFYDEMTVFELLDYAAALRGIPLDKVDEICEVVGLIDHVNKQVRELSGGLKQRLGIASALLPDPPILLLDEPTSNLDAQARDAALELLEGLRDDGRTLIVTSHHVEEIAMLVDRVVAMEHGEIKVICDPSDLAEELGLRAWLHLILSNGSAQLALRVLNERGFSAKLNTRGVLVEVSAQRKGEAVAALHQAGVEIKDLEVWR</sequence>
<dbReference type="SMART" id="SM00382">
    <property type="entry name" value="AAA"/>
    <property type="match status" value="1"/>
</dbReference>
<comment type="similarity">
    <text evidence="1">Belongs to the ABC transporter superfamily.</text>
</comment>
<dbReference type="AlphaFoldDB" id="A0A3B0RYX3"/>
<keyword evidence="3" id="KW-0547">Nucleotide-binding</keyword>
<dbReference type="CDD" id="cd03230">
    <property type="entry name" value="ABC_DR_subfamily_A"/>
    <property type="match status" value="1"/>
</dbReference>
<dbReference type="InterPro" id="IPR003593">
    <property type="entry name" value="AAA+_ATPase"/>
</dbReference>
<dbReference type="InterPro" id="IPR003439">
    <property type="entry name" value="ABC_transporter-like_ATP-bd"/>
</dbReference>
<evidence type="ECO:0000256" key="3">
    <source>
        <dbReference type="ARBA" id="ARBA00022741"/>
    </source>
</evidence>
<dbReference type="GO" id="GO:0016887">
    <property type="term" value="F:ATP hydrolysis activity"/>
    <property type="evidence" value="ECO:0007669"/>
    <property type="project" value="InterPro"/>
</dbReference>
<proteinExistence type="inferred from homology"/>
<evidence type="ECO:0000256" key="1">
    <source>
        <dbReference type="ARBA" id="ARBA00005417"/>
    </source>
</evidence>
<dbReference type="SUPFAM" id="SSF52540">
    <property type="entry name" value="P-loop containing nucleoside triphosphate hydrolases"/>
    <property type="match status" value="1"/>
</dbReference>
<reference evidence="6" key="1">
    <citation type="submission" date="2018-06" db="EMBL/GenBank/DDBJ databases">
        <authorList>
            <person name="Zhirakovskaya E."/>
        </authorList>
    </citation>
    <scope>NUCLEOTIDE SEQUENCE</scope>
</reference>
<dbReference type="EMBL" id="UOEK01000145">
    <property type="protein sequence ID" value="VAV98790.1"/>
    <property type="molecule type" value="Genomic_DNA"/>
</dbReference>
<name>A0A3B0RYX3_9ZZZZ</name>
<protein>
    <recommendedName>
        <fullName evidence="5">ABC transporter domain-containing protein</fullName>
    </recommendedName>
</protein>
<evidence type="ECO:0000256" key="4">
    <source>
        <dbReference type="ARBA" id="ARBA00022840"/>
    </source>
</evidence>
<evidence type="ECO:0000259" key="5">
    <source>
        <dbReference type="PROSITE" id="PS50893"/>
    </source>
</evidence>
<dbReference type="PANTHER" id="PTHR43335:SF2">
    <property type="entry name" value="ABC TRANSPORTER, ATP-BINDING PROTEIN"/>
    <property type="match status" value="1"/>
</dbReference>
<organism evidence="6">
    <name type="scientific">hydrothermal vent metagenome</name>
    <dbReference type="NCBI Taxonomy" id="652676"/>
    <lineage>
        <taxon>unclassified sequences</taxon>
        <taxon>metagenomes</taxon>
        <taxon>ecological metagenomes</taxon>
    </lineage>
</organism>
<gene>
    <name evidence="6" type="ORF">MNBD_ACTINO02-2438</name>
</gene>
<evidence type="ECO:0000313" key="6">
    <source>
        <dbReference type="EMBL" id="VAV98790.1"/>
    </source>
</evidence>
<dbReference type="GO" id="GO:0005524">
    <property type="term" value="F:ATP binding"/>
    <property type="evidence" value="ECO:0007669"/>
    <property type="project" value="UniProtKB-KW"/>
</dbReference>
<feature type="domain" description="ABC transporter" evidence="5">
    <location>
        <begin position="2"/>
        <end position="227"/>
    </location>
</feature>
<dbReference type="InterPro" id="IPR027417">
    <property type="entry name" value="P-loop_NTPase"/>
</dbReference>
<dbReference type="Gene3D" id="3.40.50.300">
    <property type="entry name" value="P-loop containing nucleotide triphosphate hydrolases"/>
    <property type="match status" value="1"/>
</dbReference>
<evidence type="ECO:0000256" key="2">
    <source>
        <dbReference type="ARBA" id="ARBA00022448"/>
    </source>
</evidence>
<dbReference type="Pfam" id="PF00005">
    <property type="entry name" value="ABC_tran"/>
    <property type="match status" value="1"/>
</dbReference>
<keyword evidence="2" id="KW-0813">Transport</keyword>
<keyword evidence="4" id="KW-0067">ATP-binding</keyword>
<dbReference type="PANTHER" id="PTHR43335">
    <property type="entry name" value="ABC TRANSPORTER, ATP-BINDING PROTEIN"/>
    <property type="match status" value="1"/>
</dbReference>
<accession>A0A3B0RYX3</accession>